<sequence length="224" mass="24364">MRPTSWPCPLPDGGTSREYALAFDRQRRHRLLILPALFDEGNRLRRFTVEVMRRLDAAGIDSFLPDLPGCNESLQPLQAQTIPGWLAATIAAGRHFGATHVLGVRGGCLFTPAELPALHYAPVKAASILRQMLRARVLSSREAGREETREVLAEQAQASGINLAGYELGRDFYSHFEPLVPESGAILIEQGKVGGSGLWLRAEPDEDAAQTDALATILTVEIAG</sequence>
<dbReference type="STRING" id="1348853.LK12_09555"/>
<evidence type="ECO:0000313" key="1">
    <source>
        <dbReference type="EMBL" id="KHK91147.1"/>
    </source>
</evidence>
<evidence type="ECO:0000313" key="2">
    <source>
        <dbReference type="Proteomes" id="UP000031057"/>
    </source>
</evidence>
<keyword evidence="2" id="KW-1185">Reference proteome</keyword>
<comment type="caution">
    <text evidence="1">The sequence shown here is derived from an EMBL/GenBank/DDBJ whole genome shotgun (WGS) entry which is preliminary data.</text>
</comment>
<proteinExistence type="predicted"/>
<accession>A0A0B1ZPQ1</accession>
<organism evidence="1 2">
    <name type="scientific">Novosphingobium malaysiense</name>
    <dbReference type="NCBI Taxonomy" id="1348853"/>
    <lineage>
        <taxon>Bacteria</taxon>
        <taxon>Pseudomonadati</taxon>
        <taxon>Pseudomonadota</taxon>
        <taxon>Alphaproteobacteria</taxon>
        <taxon>Sphingomonadales</taxon>
        <taxon>Sphingomonadaceae</taxon>
        <taxon>Novosphingobium</taxon>
    </lineage>
</organism>
<dbReference type="RefSeq" id="WP_039282697.1">
    <property type="nucleotide sequence ID" value="NZ_JTDI01000003.1"/>
</dbReference>
<gene>
    <name evidence="1" type="ORF">LK12_09555</name>
</gene>
<reference evidence="1 2" key="1">
    <citation type="submission" date="2014-10" db="EMBL/GenBank/DDBJ databases">
        <title>Genome sequence of Novosphingobium malaysiense MUSC 273(T).</title>
        <authorList>
            <person name="Lee L.-H."/>
        </authorList>
    </citation>
    <scope>NUCLEOTIDE SEQUENCE [LARGE SCALE GENOMIC DNA]</scope>
    <source>
        <strain evidence="1 2">MUSC 273</strain>
    </source>
</reference>
<dbReference type="EMBL" id="JTDI01000003">
    <property type="protein sequence ID" value="KHK91147.1"/>
    <property type="molecule type" value="Genomic_DNA"/>
</dbReference>
<dbReference type="Proteomes" id="UP000031057">
    <property type="component" value="Unassembled WGS sequence"/>
</dbReference>
<protein>
    <submittedName>
        <fullName evidence="1">Uncharacterized protein</fullName>
    </submittedName>
</protein>
<dbReference type="AlphaFoldDB" id="A0A0B1ZPQ1"/>
<name>A0A0B1ZPQ1_9SPHN</name>
<dbReference type="OrthoDB" id="7390151at2"/>